<dbReference type="InterPro" id="IPR000073">
    <property type="entry name" value="AB_hydrolase_1"/>
</dbReference>
<dbReference type="InterPro" id="IPR029058">
    <property type="entry name" value="AB_hydrolase_fold"/>
</dbReference>
<dbReference type="SUPFAM" id="SSF53474">
    <property type="entry name" value="alpha/beta-Hydrolases"/>
    <property type="match status" value="1"/>
</dbReference>
<organism evidence="4 5">
    <name type="scientific">Somion occarium</name>
    <dbReference type="NCBI Taxonomy" id="3059160"/>
    <lineage>
        <taxon>Eukaryota</taxon>
        <taxon>Fungi</taxon>
        <taxon>Dikarya</taxon>
        <taxon>Basidiomycota</taxon>
        <taxon>Agaricomycotina</taxon>
        <taxon>Agaricomycetes</taxon>
        <taxon>Polyporales</taxon>
        <taxon>Cerrenaceae</taxon>
        <taxon>Somion</taxon>
    </lineage>
</organism>
<dbReference type="EMBL" id="OZ037952">
    <property type="protein sequence ID" value="CAL1716171.1"/>
    <property type="molecule type" value="Genomic_DNA"/>
</dbReference>
<sequence>MLLATTRPPSFIKVFSGRSLRCTSSSSSRSVVPLAHNALIPSNGNATKQPLIILHGLFGMKRNWNSLSKAFYQSLGRPIYTLDLRNHGSSPHVEPMTYAAMAADVLAFCRKHHLEEASLLGHSMGGKVAMALALNPELPLNLLKHLIVVDIAPAKAAMSPEFQGYVEVMKSIERRHVTSRQAAQKMLTSYESDPAIRAFLLTNLAPHHGHEPVRFHIPLDIIGKSIPAIGDFPYEPGERTWEGPTLFIKGSKSSYINHRNIPIAKQFFPNMVLEELDTHHWVHAEKPNEFKKVVVDFMTSH</sequence>
<accession>A0ABP1E806</accession>
<feature type="domain" description="AB hydrolase-1" evidence="3">
    <location>
        <begin position="50"/>
        <end position="287"/>
    </location>
</feature>
<dbReference type="Pfam" id="PF00561">
    <property type="entry name" value="Abhydrolase_1"/>
    <property type="match status" value="1"/>
</dbReference>
<protein>
    <recommendedName>
        <fullName evidence="3">AB hydrolase-1 domain-containing protein</fullName>
    </recommendedName>
</protein>
<dbReference type="Proteomes" id="UP001497453">
    <property type="component" value="Chromosome 9"/>
</dbReference>
<reference evidence="5" key="1">
    <citation type="submission" date="2024-04" db="EMBL/GenBank/DDBJ databases">
        <authorList>
            <person name="Shaw F."/>
            <person name="Minotto A."/>
        </authorList>
    </citation>
    <scope>NUCLEOTIDE SEQUENCE [LARGE SCALE GENOMIC DNA]</scope>
</reference>
<dbReference type="PANTHER" id="PTHR46118:SF4">
    <property type="entry name" value="PROTEIN ABHD11"/>
    <property type="match status" value="1"/>
</dbReference>
<dbReference type="Gene3D" id="3.40.50.1820">
    <property type="entry name" value="alpha/beta hydrolase"/>
    <property type="match status" value="1"/>
</dbReference>
<evidence type="ECO:0000313" key="4">
    <source>
        <dbReference type="EMBL" id="CAL1716171.1"/>
    </source>
</evidence>
<name>A0ABP1E806_9APHY</name>
<evidence type="ECO:0000256" key="1">
    <source>
        <dbReference type="ARBA" id="ARBA00008645"/>
    </source>
</evidence>
<keyword evidence="2" id="KW-0378">Hydrolase</keyword>
<dbReference type="PANTHER" id="PTHR46118">
    <property type="entry name" value="PROTEIN ABHD11"/>
    <property type="match status" value="1"/>
</dbReference>
<comment type="similarity">
    <text evidence="1">Belongs to the AB hydrolase superfamily.</text>
</comment>
<evidence type="ECO:0000313" key="5">
    <source>
        <dbReference type="Proteomes" id="UP001497453"/>
    </source>
</evidence>
<gene>
    <name evidence="4" type="ORF">GFSPODELE1_LOCUS10625</name>
</gene>
<proteinExistence type="inferred from homology"/>
<evidence type="ECO:0000259" key="3">
    <source>
        <dbReference type="Pfam" id="PF00561"/>
    </source>
</evidence>
<evidence type="ECO:0000256" key="2">
    <source>
        <dbReference type="ARBA" id="ARBA00022801"/>
    </source>
</evidence>
<keyword evidence="5" id="KW-1185">Reference proteome</keyword>